<name>A0A517YXP4_9BACT</name>
<keyword evidence="5" id="KW-1133">Transmembrane helix</keyword>
<sequence length="239" mass="26941">MQTSDNNEEIDHSRSLGRIRGLQRFTVWVVALLALAGTAVMTLSVLRDGAPGARNRISDVSPEGKVPLLLDAPNWELTDAFNQTVSQDDYRGKVVIYDFIFTECALVCPIMSMRMAEVQDTLKKAGVQDQVRFVSMSVDGKNDTPEVLNRYGYDDEVGVGADPAMWHFVTGDQQKVWEIVEKQFLLPLENQPEVTGMPIAHSAKFVLVDKQGRIYNYYDLDHSEERSALLADIERLMRE</sequence>
<evidence type="ECO:0000256" key="2">
    <source>
        <dbReference type="ARBA" id="ARBA00023008"/>
    </source>
</evidence>
<evidence type="ECO:0000313" key="7">
    <source>
        <dbReference type="EMBL" id="QDU35000.1"/>
    </source>
</evidence>
<protein>
    <recommendedName>
        <fullName evidence="6">Thioredoxin domain-containing protein</fullName>
    </recommendedName>
</protein>
<feature type="domain" description="Thioredoxin" evidence="6">
    <location>
        <begin position="66"/>
        <end position="239"/>
    </location>
</feature>
<dbReference type="AlphaFoldDB" id="A0A517YXP4"/>
<keyword evidence="5" id="KW-0812">Transmembrane</keyword>
<evidence type="ECO:0000256" key="5">
    <source>
        <dbReference type="SAM" id="Phobius"/>
    </source>
</evidence>
<dbReference type="CDD" id="cd02968">
    <property type="entry name" value="SCO"/>
    <property type="match status" value="1"/>
</dbReference>
<evidence type="ECO:0000259" key="6">
    <source>
        <dbReference type="PROSITE" id="PS51352"/>
    </source>
</evidence>
<feature type="binding site" evidence="3">
    <location>
        <position position="201"/>
    </location>
    <ligand>
        <name>Cu cation</name>
        <dbReference type="ChEBI" id="CHEBI:23378"/>
    </ligand>
</feature>
<dbReference type="PANTHER" id="PTHR12151:SF25">
    <property type="entry name" value="LINALOOL DEHYDRATASE_ISOMERASE DOMAIN-CONTAINING PROTEIN"/>
    <property type="match status" value="1"/>
</dbReference>
<feature type="binding site" evidence="3">
    <location>
        <position position="108"/>
    </location>
    <ligand>
        <name>Cu cation</name>
        <dbReference type="ChEBI" id="CHEBI:23378"/>
    </ligand>
</feature>
<evidence type="ECO:0000256" key="4">
    <source>
        <dbReference type="PIRSR" id="PIRSR603782-2"/>
    </source>
</evidence>
<dbReference type="PANTHER" id="PTHR12151">
    <property type="entry name" value="ELECTRON TRANSPORT PROTIN SCO1/SENC FAMILY MEMBER"/>
    <property type="match status" value="1"/>
</dbReference>
<accession>A0A517YXP4</accession>
<dbReference type="Proteomes" id="UP000317369">
    <property type="component" value="Chromosome"/>
</dbReference>
<gene>
    <name evidence="7" type="ORF">KS4_30770</name>
</gene>
<proteinExistence type="inferred from homology"/>
<reference evidence="7 8" key="1">
    <citation type="submission" date="2019-02" db="EMBL/GenBank/DDBJ databases">
        <title>Deep-cultivation of Planctomycetes and their phenomic and genomic characterization uncovers novel biology.</title>
        <authorList>
            <person name="Wiegand S."/>
            <person name="Jogler M."/>
            <person name="Boedeker C."/>
            <person name="Pinto D."/>
            <person name="Vollmers J."/>
            <person name="Rivas-Marin E."/>
            <person name="Kohn T."/>
            <person name="Peeters S.H."/>
            <person name="Heuer A."/>
            <person name="Rast P."/>
            <person name="Oberbeckmann S."/>
            <person name="Bunk B."/>
            <person name="Jeske O."/>
            <person name="Meyerdierks A."/>
            <person name="Storesund J.E."/>
            <person name="Kallscheuer N."/>
            <person name="Luecker S."/>
            <person name="Lage O.M."/>
            <person name="Pohl T."/>
            <person name="Merkel B.J."/>
            <person name="Hornburger P."/>
            <person name="Mueller R.-W."/>
            <person name="Bruemmer F."/>
            <person name="Labrenz M."/>
            <person name="Spormann A.M."/>
            <person name="Op den Camp H."/>
            <person name="Overmann J."/>
            <person name="Amann R."/>
            <person name="Jetten M.S.M."/>
            <person name="Mascher T."/>
            <person name="Medema M.H."/>
            <person name="Devos D.P."/>
            <person name="Kaster A.-K."/>
            <person name="Ovreas L."/>
            <person name="Rohde M."/>
            <person name="Galperin M.Y."/>
            <person name="Jogler C."/>
        </authorList>
    </citation>
    <scope>NUCLEOTIDE SEQUENCE [LARGE SCALE GENOMIC DNA]</scope>
    <source>
        <strain evidence="7 8">KS4</strain>
    </source>
</reference>
<organism evidence="7 8">
    <name type="scientific">Poriferisphaera corsica</name>
    <dbReference type="NCBI Taxonomy" id="2528020"/>
    <lineage>
        <taxon>Bacteria</taxon>
        <taxon>Pseudomonadati</taxon>
        <taxon>Planctomycetota</taxon>
        <taxon>Phycisphaerae</taxon>
        <taxon>Phycisphaerales</taxon>
        <taxon>Phycisphaeraceae</taxon>
        <taxon>Poriferisphaera</taxon>
    </lineage>
</organism>
<dbReference type="EMBL" id="CP036425">
    <property type="protein sequence ID" value="QDU35000.1"/>
    <property type="molecule type" value="Genomic_DNA"/>
</dbReference>
<evidence type="ECO:0000313" key="8">
    <source>
        <dbReference type="Proteomes" id="UP000317369"/>
    </source>
</evidence>
<dbReference type="Pfam" id="PF02630">
    <property type="entry name" value="SCO1-SenC"/>
    <property type="match status" value="1"/>
</dbReference>
<keyword evidence="5" id="KW-0472">Membrane</keyword>
<evidence type="ECO:0000256" key="3">
    <source>
        <dbReference type="PIRSR" id="PIRSR603782-1"/>
    </source>
</evidence>
<keyword evidence="4" id="KW-1015">Disulfide bond</keyword>
<feature type="binding site" evidence="3">
    <location>
        <position position="104"/>
    </location>
    <ligand>
        <name>Cu cation</name>
        <dbReference type="ChEBI" id="CHEBI:23378"/>
    </ligand>
</feature>
<comment type="similarity">
    <text evidence="1">Belongs to the SCO1/2 family.</text>
</comment>
<evidence type="ECO:0000256" key="1">
    <source>
        <dbReference type="ARBA" id="ARBA00010996"/>
    </source>
</evidence>
<dbReference type="GO" id="GO:0046872">
    <property type="term" value="F:metal ion binding"/>
    <property type="evidence" value="ECO:0007669"/>
    <property type="project" value="UniProtKB-KW"/>
</dbReference>
<feature type="transmembrane region" description="Helical" evidence="5">
    <location>
        <begin position="25"/>
        <end position="46"/>
    </location>
</feature>
<dbReference type="InterPro" id="IPR036249">
    <property type="entry name" value="Thioredoxin-like_sf"/>
</dbReference>
<keyword evidence="8" id="KW-1185">Reference proteome</keyword>
<dbReference type="SUPFAM" id="SSF52833">
    <property type="entry name" value="Thioredoxin-like"/>
    <property type="match status" value="1"/>
</dbReference>
<dbReference type="InterPro" id="IPR013766">
    <property type="entry name" value="Thioredoxin_domain"/>
</dbReference>
<feature type="disulfide bond" description="Redox-active" evidence="4">
    <location>
        <begin position="104"/>
        <end position="108"/>
    </location>
</feature>
<dbReference type="Gene3D" id="3.40.30.10">
    <property type="entry name" value="Glutaredoxin"/>
    <property type="match status" value="1"/>
</dbReference>
<dbReference type="InterPro" id="IPR003782">
    <property type="entry name" value="SCO1/SenC"/>
</dbReference>
<dbReference type="PROSITE" id="PS51352">
    <property type="entry name" value="THIOREDOXIN_2"/>
    <property type="match status" value="1"/>
</dbReference>
<keyword evidence="2 3" id="KW-0186">Copper</keyword>
<keyword evidence="3" id="KW-0479">Metal-binding</keyword>
<dbReference type="KEGG" id="pcor:KS4_30770"/>